<organism evidence="1 2">
    <name type="scientific">Vibrio parahaemolyticus</name>
    <dbReference type="NCBI Taxonomy" id="670"/>
    <lineage>
        <taxon>Bacteria</taxon>
        <taxon>Pseudomonadati</taxon>
        <taxon>Pseudomonadota</taxon>
        <taxon>Gammaproteobacteria</taxon>
        <taxon>Vibrionales</taxon>
        <taxon>Vibrionaceae</taxon>
        <taxon>Vibrio</taxon>
    </lineage>
</organism>
<dbReference type="AlphaFoldDB" id="A0A227JI36"/>
<evidence type="ECO:0000313" key="2">
    <source>
        <dbReference type="Proteomes" id="UP000214596"/>
    </source>
</evidence>
<accession>A0A227JI36</accession>
<sequence length="265" mass="30747">MTGVNMSLFSVPSPIRGMLNMNLSSRELAKLCCMDIKKISNKDIKRLDRTLISTPSLFKRAQVKRLLVKLDQCPPEHPKTVYELIGKANGGLFQRFEGTNRDVFIDNDIGVGYKLFKVNSTWAKYPRSDERLNDIYRNKYFYNGIYANYAQFGSIEMIDDRQVDKPKILVGVFKMIDGAERLAPDEKIPFSVLLNLELLGYMPFDVKPENFVKVKNSSGNYDYIPIDSKQIGLYRSESKRTFHVEKFRQNFGAYDYKKMFVDYSR</sequence>
<evidence type="ECO:0000313" key="1">
    <source>
        <dbReference type="EMBL" id="OXE34811.1"/>
    </source>
</evidence>
<protein>
    <submittedName>
        <fullName evidence="1">Uncharacterized protein</fullName>
    </submittedName>
</protein>
<proteinExistence type="predicted"/>
<comment type="caution">
    <text evidence="1">The sequence shown here is derived from an EMBL/GenBank/DDBJ whole genome shotgun (WGS) entry which is preliminary data.</text>
</comment>
<gene>
    <name evidence="1" type="ORF">CA163_00440</name>
</gene>
<name>A0A227JI36_VIBPH</name>
<dbReference type="Proteomes" id="UP000214596">
    <property type="component" value="Unassembled WGS sequence"/>
</dbReference>
<reference evidence="1 2" key="1">
    <citation type="journal article" date="2017" name="Appl. Environ. Microbiol.">
        <title>Parallel evolution of two clades of a major Atlantic endemic Vibrio parahaemolyticus pathogen lineage by independent acquisition of related pathogenicity islands.</title>
        <authorList>
            <person name="Xu F."/>
            <person name="Gonzalez-Escalona N."/>
            <person name="Drees K.P."/>
            <person name="Sebra R.P."/>
            <person name="Cooper V.S."/>
            <person name="Jones S.H."/>
            <person name="Whistler C.A."/>
        </authorList>
    </citation>
    <scope>NUCLEOTIDE SEQUENCE [LARGE SCALE GENOMIC DNA]</scope>
    <source>
        <strain evidence="1 2">MAVP-3</strain>
    </source>
</reference>
<dbReference type="EMBL" id="NIXT01000006">
    <property type="protein sequence ID" value="OXE34811.1"/>
    <property type="molecule type" value="Genomic_DNA"/>
</dbReference>